<dbReference type="InterPro" id="IPR005149">
    <property type="entry name" value="Tscrpt_reg_PadR_N"/>
</dbReference>
<dbReference type="Gene3D" id="1.10.10.10">
    <property type="entry name" value="Winged helix-like DNA-binding domain superfamily/Winged helix DNA-binding domain"/>
    <property type="match status" value="1"/>
</dbReference>
<dbReference type="PANTHER" id="PTHR33169:SF14">
    <property type="entry name" value="TRANSCRIPTIONAL REGULATOR RV3488"/>
    <property type="match status" value="1"/>
</dbReference>
<dbReference type="SUPFAM" id="SSF46785">
    <property type="entry name" value="Winged helix' DNA-binding domain"/>
    <property type="match status" value="1"/>
</dbReference>
<dbReference type="Proteomes" id="UP000525652">
    <property type="component" value="Unassembled WGS sequence"/>
</dbReference>
<dbReference type="InterPro" id="IPR036390">
    <property type="entry name" value="WH_DNA-bd_sf"/>
</dbReference>
<reference evidence="2 3" key="1">
    <citation type="submission" date="2020-07" db="EMBL/GenBank/DDBJ databases">
        <authorList>
            <person name="Feng X."/>
        </authorList>
    </citation>
    <scope>NUCLEOTIDE SEQUENCE [LARGE SCALE GENOMIC DNA]</scope>
    <source>
        <strain evidence="2 3">JCM14086</strain>
    </source>
</reference>
<dbReference type="EMBL" id="JACHVA010000138">
    <property type="protein sequence ID" value="MBC2604120.1"/>
    <property type="molecule type" value="Genomic_DNA"/>
</dbReference>
<evidence type="ECO:0000313" key="3">
    <source>
        <dbReference type="Proteomes" id="UP000525652"/>
    </source>
</evidence>
<dbReference type="PANTHER" id="PTHR33169">
    <property type="entry name" value="PADR-FAMILY TRANSCRIPTIONAL REGULATOR"/>
    <property type="match status" value="1"/>
</dbReference>
<dbReference type="RefSeq" id="WP_185694737.1">
    <property type="nucleotide sequence ID" value="NZ_JACHVA010000138.1"/>
</dbReference>
<dbReference type="AlphaFoldDB" id="A0A7X1B1X0"/>
<accession>A0A7X1B1X0</accession>
<proteinExistence type="predicted"/>
<name>A0A7X1B1X0_9BACT</name>
<organism evidence="2 3">
    <name type="scientific">Puniceicoccus vermicola</name>
    <dbReference type="NCBI Taxonomy" id="388746"/>
    <lineage>
        <taxon>Bacteria</taxon>
        <taxon>Pseudomonadati</taxon>
        <taxon>Verrucomicrobiota</taxon>
        <taxon>Opitutia</taxon>
        <taxon>Puniceicoccales</taxon>
        <taxon>Puniceicoccaceae</taxon>
        <taxon>Puniceicoccus</taxon>
    </lineage>
</organism>
<evidence type="ECO:0000259" key="1">
    <source>
        <dbReference type="Pfam" id="PF03551"/>
    </source>
</evidence>
<evidence type="ECO:0000313" key="2">
    <source>
        <dbReference type="EMBL" id="MBC2604120.1"/>
    </source>
</evidence>
<gene>
    <name evidence="2" type="ORF">H5P30_20240</name>
</gene>
<dbReference type="Pfam" id="PF03551">
    <property type="entry name" value="PadR"/>
    <property type="match status" value="1"/>
</dbReference>
<sequence length="111" mass="12918">MKSNPLSSWETQVRKGILEYLVLEELAIEDGYGYDVLQRIRKRPAMEVTESAVYPILNRLAKEGLLSSVREESRLGPPRRRYTVTSLGRVRLLKMKHFIEELEKGLKPHRP</sequence>
<protein>
    <submittedName>
        <fullName evidence="2">PadR family transcriptional regulator</fullName>
    </submittedName>
</protein>
<dbReference type="InterPro" id="IPR036388">
    <property type="entry name" value="WH-like_DNA-bd_sf"/>
</dbReference>
<dbReference type="InterPro" id="IPR052509">
    <property type="entry name" value="Metal_resp_DNA-bind_regulator"/>
</dbReference>
<comment type="caution">
    <text evidence="2">The sequence shown here is derived from an EMBL/GenBank/DDBJ whole genome shotgun (WGS) entry which is preliminary data.</text>
</comment>
<feature type="domain" description="Transcription regulator PadR N-terminal" evidence="1">
    <location>
        <begin position="22"/>
        <end position="92"/>
    </location>
</feature>
<keyword evidence="3" id="KW-1185">Reference proteome</keyword>